<sequence>EDKGNSIFTRKKPLVDNTLERIYAGLQKFVDKDAFLYHNHGGKPSSKVWGLNRPNRTVTGSRSHYKVAPIFLTEYYGNGMAQSIERPCPTVPTKDRFAINYLMMDYSGSTATSINRPAWALTTSPKHNLVTAWLMDPNFKNVGSSIDQPAPTILASRKHRYVVSNQWITDTQYGRVGQKIDKPCFTLIARMDKKPPYYIKTEVGINSMKFSPDDSFIMFKIKHFMRVHGIVDIKMRMLNLMELKRIQGFPDDYVLKGTVTEQKKHIGNAVEVNQAVALINANYNALCA</sequence>
<name>A0A0F8Z6S4_9ZZZZ</name>
<evidence type="ECO:0008006" key="4">
    <source>
        <dbReference type="Google" id="ProtNLM"/>
    </source>
</evidence>
<dbReference type="InterPro" id="IPR001525">
    <property type="entry name" value="C5_MeTfrase"/>
</dbReference>
<keyword evidence="2" id="KW-0808">Transferase</keyword>
<comment type="caution">
    <text evidence="3">The sequence shown here is derived from an EMBL/GenBank/DDBJ whole genome shotgun (WGS) entry which is preliminary data.</text>
</comment>
<reference evidence="3" key="1">
    <citation type="journal article" date="2015" name="Nature">
        <title>Complex archaea that bridge the gap between prokaryotes and eukaryotes.</title>
        <authorList>
            <person name="Spang A."/>
            <person name="Saw J.H."/>
            <person name="Jorgensen S.L."/>
            <person name="Zaremba-Niedzwiedzka K."/>
            <person name="Martijn J."/>
            <person name="Lind A.E."/>
            <person name="van Eijk R."/>
            <person name="Schleper C."/>
            <person name="Guy L."/>
            <person name="Ettema T.J."/>
        </authorList>
    </citation>
    <scope>NUCLEOTIDE SEQUENCE</scope>
</reference>
<dbReference type="Pfam" id="PF00145">
    <property type="entry name" value="DNA_methylase"/>
    <property type="match status" value="1"/>
</dbReference>
<protein>
    <recommendedName>
        <fullName evidence="4">DNA (cytosine-5-)-methyltransferase</fullName>
    </recommendedName>
</protein>
<dbReference type="GO" id="GO:0032259">
    <property type="term" value="P:methylation"/>
    <property type="evidence" value="ECO:0007669"/>
    <property type="project" value="UniProtKB-KW"/>
</dbReference>
<proteinExistence type="predicted"/>
<dbReference type="Gene3D" id="3.90.120.10">
    <property type="entry name" value="DNA Methylase, subunit A, domain 2"/>
    <property type="match status" value="1"/>
</dbReference>
<gene>
    <name evidence="3" type="ORF">LCGC14_3007780</name>
</gene>
<dbReference type="EMBL" id="LAZR01062161">
    <property type="protein sequence ID" value="KKK62094.1"/>
    <property type="molecule type" value="Genomic_DNA"/>
</dbReference>
<organism evidence="3">
    <name type="scientific">marine sediment metagenome</name>
    <dbReference type="NCBI Taxonomy" id="412755"/>
    <lineage>
        <taxon>unclassified sequences</taxon>
        <taxon>metagenomes</taxon>
        <taxon>ecological metagenomes</taxon>
    </lineage>
</organism>
<evidence type="ECO:0000313" key="3">
    <source>
        <dbReference type="EMBL" id="KKK62094.1"/>
    </source>
</evidence>
<keyword evidence="1" id="KW-0489">Methyltransferase</keyword>
<evidence type="ECO:0000256" key="2">
    <source>
        <dbReference type="ARBA" id="ARBA00022679"/>
    </source>
</evidence>
<dbReference type="GO" id="GO:0008168">
    <property type="term" value="F:methyltransferase activity"/>
    <property type="evidence" value="ECO:0007669"/>
    <property type="project" value="UniProtKB-KW"/>
</dbReference>
<evidence type="ECO:0000256" key="1">
    <source>
        <dbReference type="ARBA" id="ARBA00022603"/>
    </source>
</evidence>
<accession>A0A0F8Z6S4</accession>
<feature type="non-terminal residue" evidence="3">
    <location>
        <position position="1"/>
    </location>
</feature>
<dbReference type="InterPro" id="IPR029063">
    <property type="entry name" value="SAM-dependent_MTases_sf"/>
</dbReference>
<dbReference type="SUPFAM" id="SSF53335">
    <property type="entry name" value="S-adenosyl-L-methionine-dependent methyltransferases"/>
    <property type="match status" value="1"/>
</dbReference>
<dbReference type="AlphaFoldDB" id="A0A0F8Z6S4"/>